<feature type="region of interest" description="Disordered" evidence="1">
    <location>
        <begin position="23"/>
        <end position="54"/>
    </location>
</feature>
<accession>A0A157L459</accession>
<protein>
    <recommendedName>
        <fullName evidence="5">Lipoprotein</fullName>
    </recommendedName>
</protein>
<keyword evidence="2" id="KW-0732">Signal</keyword>
<feature type="signal peptide" evidence="2">
    <location>
        <begin position="1"/>
        <end position="17"/>
    </location>
</feature>
<dbReference type="Proteomes" id="UP000077037">
    <property type="component" value="Unassembled WGS sequence"/>
</dbReference>
<evidence type="ECO:0000313" key="4">
    <source>
        <dbReference type="Proteomes" id="UP000077037"/>
    </source>
</evidence>
<evidence type="ECO:0008006" key="5">
    <source>
        <dbReference type="Google" id="ProtNLM"/>
    </source>
</evidence>
<evidence type="ECO:0000313" key="3">
    <source>
        <dbReference type="EMBL" id="SAH91206.1"/>
    </source>
</evidence>
<reference evidence="3 4" key="1">
    <citation type="submission" date="2016-03" db="EMBL/GenBank/DDBJ databases">
        <authorList>
            <consortium name="Pathogen Informatics"/>
        </authorList>
    </citation>
    <scope>NUCLEOTIDE SEQUENCE [LARGE SCALE GENOMIC DNA]</scope>
    <source>
        <strain evidence="3 4">NCTC13364</strain>
    </source>
</reference>
<evidence type="ECO:0000256" key="2">
    <source>
        <dbReference type="SAM" id="SignalP"/>
    </source>
</evidence>
<name>A0A157L459_9BORD</name>
<organism evidence="3 4">
    <name type="scientific">Bordetella ansorpii</name>
    <dbReference type="NCBI Taxonomy" id="288768"/>
    <lineage>
        <taxon>Bacteria</taxon>
        <taxon>Pseudomonadati</taxon>
        <taxon>Pseudomonadota</taxon>
        <taxon>Betaproteobacteria</taxon>
        <taxon>Burkholderiales</taxon>
        <taxon>Alcaligenaceae</taxon>
        <taxon>Bordetella</taxon>
    </lineage>
</organism>
<gene>
    <name evidence="3" type="ORF">SAMEA1982600_00544</name>
</gene>
<proteinExistence type="predicted"/>
<evidence type="ECO:0000256" key="1">
    <source>
        <dbReference type="SAM" id="MobiDB-lite"/>
    </source>
</evidence>
<dbReference type="AlphaFoldDB" id="A0A157L459"/>
<dbReference type="EMBL" id="FKBS01000007">
    <property type="protein sequence ID" value="SAH91206.1"/>
    <property type="molecule type" value="Genomic_DNA"/>
</dbReference>
<feature type="chain" id="PRO_5007613986" description="Lipoprotein" evidence="2">
    <location>
        <begin position="18"/>
        <end position="54"/>
    </location>
</feature>
<sequence>MPISNSVRVLAAALAMAALLTACGGSDGDDEPSTPADPGTEQPTPAEPELRCAP</sequence>